<keyword evidence="2" id="KW-1185">Reference proteome</keyword>
<evidence type="ECO:0000313" key="2">
    <source>
        <dbReference type="Proteomes" id="UP000790709"/>
    </source>
</evidence>
<organism evidence="1 2">
    <name type="scientific">Leucogyrophana mollusca</name>
    <dbReference type="NCBI Taxonomy" id="85980"/>
    <lineage>
        <taxon>Eukaryota</taxon>
        <taxon>Fungi</taxon>
        <taxon>Dikarya</taxon>
        <taxon>Basidiomycota</taxon>
        <taxon>Agaricomycotina</taxon>
        <taxon>Agaricomycetes</taxon>
        <taxon>Agaricomycetidae</taxon>
        <taxon>Boletales</taxon>
        <taxon>Boletales incertae sedis</taxon>
        <taxon>Leucogyrophana</taxon>
    </lineage>
</organism>
<dbReference type="Proteomes" id="UP000790709">
    <property type="component" value="Unassembled WGS sequence"/>
</dbReference>
<proteinExistence type="predicted"/>
<reference evidence="1" key="1">
    <citation type="journal article" date="2021" name="New Phytol.">
        <title>Evolutionary innovations through gain and loss of genes in the ectomycorrhizal Boletales.</title>
        <authorList>
            <person name="Wu G."/>
            <person name="Miyauchi S."/>
            <person name="Morin E."/>
            <person name="Kuo A."/>
            <person name="Drula E."/>
            <person name="Varga T."/>
            <person name="Kohler A."/>
            <person name="Feng B."/>
            <person name="Cao Y."/>
            <person name="Lipzen A."/>
            <person name="Daum C."/>
            <person name="Hundley H."/>
            <person name="Pangilinan J."/>
            <person name="Johnson J."/>
            <person name="Barry K."/>
            <person name="LaButti K."/>
            <person name="Ng V."/>
            <person name="Ahrendt S."/>
            <person name="Min B."/>
            <person name="Choi I.G."/>
            <person name="Park H."/>
            <person name="Plett J.M."/>
            <person name="Magnuson J."/>
            <person name="Spatafora J.W."/>
            <person name="Nagy L.G."/>
            <person name="Henrissat B."/>
            <person name="Grigoriev I.V."/>
            <person name="Yang Z.L."/>
            <person name="Xu J."/>
            <person name="Martin F.M."/>
        </authorList>
    </citation>
    <scope>NUCLEOTIDE SEQUENCE</scope>
    <source>
        <strain evidence="1">KUC20120723A-06</strain>
    </source>
</reference>
<evidence type="ECO:0000313" key="1">
    <source>
        <dbReference type="EMBL" id="KAH7926407.1"/>
    </source>
</evidence>
<sequence>MMHSSYSPLFTWGLLADRCMGSSASRPAPGVSSVAPSASFSDASQKTQPPPDDASAFYFTLQSGRDTVELRSFLSLDLAEYNLLKGTHRRKPSNTSKSTSWTYASDPIPPFDMSSEPLPNPPLPRSPAVRRSSRESLRHIPSPKPAPSSSLPELPNTTDMPSRPPSIQPSPQLSIIPSLHRSSYSTPVICSSQLSPVPSSPRPSSLRSASISSHDRRKSRMDALACLEGRSRAAGRIPRSRLRRNFMSLSEDEDEEPAVSSEPPITPQIHVDDFCSFADIEDEADAIMPSLSRKHLSPKAPFTPQSAPPQRRKRGSTIDSWFGFKSFIDLKDDDLSWNWRSFIEIGGVS</sequence>
<comment type="caution">
    <text evidence="1">The sequence shown here is derived from an EMBL/GenBank/DDBJ whole genome shotgun (WGS) entry which is preliminary data.</text>
</comment>
<gene>
    <name evidence="1" type="ORF">BV22DRAFT_1194396</name>
</gene>
<dbReference type="EMBL" id="MU266383">
    <property type="protein sequence ID" value="KAH7926407.1"/>
    <property type="molecule type" value="Genomic_DNA"/>
</dbReference>
<accession>A0ACB8BLK7</accession>
<name>A0ACB8BLK7_9AGAM</name>
<protein>
    <submittedName>
        <fullName evidence="1">Uncharacterized protein</fullName>
    </submittedName>
</protein>